<proteinExistence type="predicted"/>
<protein>
    <submittedName>
        <fullName evidence="2">Uncharacterized protein</fullName>
    </submittedName>
</protein>
<organism evidence="2 3">
    <name type="scientific">Schizopora paradoxa</name>
    <dbReference type="NCBI Taxonomy" id="27342"/>
    <lineage>
        <taxon>Eukaryota</taxon>
        <taxon>Fungi</taxon>
        <taxon>Dikarya</taxon>
        <taxon>Basidiomycota</taxon>
        <taxon>Agaricomycotina</taxon>
        <taxon>Agaricomycetes</taxon>
        <taxon>Hymenochaetales</taxon>
        <taxon>Schizoporaceae</taxon>
        <taxon>Schizopora</taxon>
    </lineage>
</organism>
<dbReference type="AlphaFoldDB" id="A0A0H2QZR5"/>
<keyword evidence="3" id="KW-1185">Reference proteome</keyword>
<evidence type="ECO:0000313" key="3">
    <source>
        <dbReference type="Proteomes" id="UP000053477"/>
    </source>
</evidence>
<feature type="compositionally biased region" description="Pro residues" evidence="1">
    <location>
        <begin position="46"/>
        <end position="58"/>
    </location>
</feature>
<feature type="region of interest" description="Disordered" evidence="1">
    <location>
        <begin position="1"/>
        <end position="83"/>
    </location>
</feature>
<feature type="compositionally biased region" description="Polar residues" evidence="1">
    <location>
        <begin position="32"/>
        <end position="43"/>
    </location>
</feature>
<feature type="compositionally biased region" description="Low complexity" evidence="1">
    <location>
        <begin position="422"/>
        <end position="439"/>
    </location>
</feature>
<evidence type="ECO:0000256" key="1">
    <source>
        <dbReference type="SAM" id="MobiDB-lite"/>
    </source>
</evidence>
<dbReference type="Proteomes" id="UP000053477">
    <property type="component" value="Unassembled WGS sequence"/>
</dbReference>
<feature type="compositionally biased region" description="Polar residues" evidence="1">
    <location>
        <begin position="453"/>
        <end position="464"/>
    </location>
</feature>
<dbReference type="EMBL" id="KQ086525">
    <property type="protein sequence ID" value="KLO04487.1"/>
    <property type="molecule type" value="Genomic_DNA"/>
</dbReference>
<feature type="region of interest" description="Disordered" evidence="1">
    <location>
        <begin position="318"/>
        <end position="339"/>
    </location>
</feature>
<evidence type="ECO:0000313" key="2">
    <source>
        <dbReference type="EMBL" id="KLO04487.1"/>
    </source>
</evidence>
<dbReference type="InParanoid" id="A0A0H2QZR5"/>
<gene>
    <name evidence="2" type="ORF">SCHPADRAFT_896995</name>
</gene>
<feature type="compositionally biased region" description="Polar residues" evidence="1">
    <location>
        <begin position="327"/>
        <end position="339"/>
    </location>
</feature>
<feature type="region of interest" description="Disordered" evidence="1">
    <location>
        <begin position="406"/>
        <end position="465"/>
    </location>
</feature>
<feature type="compositionally biased region" description="Polar residues" evidence="1">
    <location>
        <begin position="1"/>
        <end position="14"/>
    </location>
</feature>
<reference evidence="2 3" key="1">
    <citation type="submission" date="2015-04" db="EMBL/GenBank/DDBJ databases">
        <title>Complete genome sequence of Schizopora paradoxa KUC8140, a cosmopolitan wood degrader in East Asia.</title>
        <authorList>
            <consortium name="DOE Joint Genome Institute"/>
            <person name="Min B."/>
            <person name="Park H."/>
            <person name="Jang Y."/>
            <person name="Kim J.-J."/>
            <person name="Kim K.H."/>
            <person name="Pangilinan J."/>
            <person name="Lipzen A."/>
            <person name="Riley R."/>
            <person name="Grigoriev I.V."/>
            <person name="Spatafora J.W."/>
            <person name="Choi I.-G."/>
        </authorList>
    </citation>
    <scope>NUCLEOTIDE SEQUENCE [LARGE SCALE GENOMIC DNA]</scope>
    <source>
        <strain evidence="2 3">KUC8140</strain>
    </source>
</reference>
<name>A0A0H2QZR5_9AGAM</name>
<sequence>MPKPSSKANQSQSAFPKPILPSGASRVGRGSQLDNGNPDPNTSPLTPAPLEPQAPLLPPKTSSRAPKRHRSEPDLLNQSPAAKKARQDEIVQIAAAELGVKLQANLNSEKAAQTRTRHEGNFAQMAETLVELQRGADESAAKLEQMLADNRADYQRANQALTGELQSIASNLEGKFHTESTAVRNELRAAMEDVHSEVNDLSNGLHRLSDEVSVLRGAPPLSSTHTPVQQHPLETGLTSLPRENEALSENRGVSQIQDVAAPPSFHASRPLTPIQDSIVASSLPRPLHRSLNNDRGSVPAPNVPMPVRQSAPFPTPTVNQGAGAVSASFTPTHQQPRMQSQTVFFSQQEHTNANLSVQETMPQGQPLQYAQPMPVRVDQQRQTMPSQRQPLQYAQQMPVLVDQQRQTGPIPVPPFTTPQYPSTQRSHQGQQQSQSTNNGQGRGRGFSRPAESGQRQNNPSNSARNRMLDAERTIFIGPAEWGSTFATAFQSLMDGMPFRPPSAPYSIQECEDKQYLSIRFRFAEAAQQFVAAWRRGAPPNFEYLKLTYPAGF</sequence>
<accession>A0A0H2QZR5</accession>